<proteinExistence type="predicted"/>
<dbReference type="InterPro" id="IPR019338">
    <property type="entry name" value="Ribosomal_bL35m"/>
</dbReference>
<dbReference type="PANTHER" id="PTHR15909">
    <property type="entry name" value="39S RIBOSOMAL PROTEIN L35, MITOCHONDRIAL"/>
    <property type="match status" value="1"/>
</dbReference>
<evidence type="ECO:0000313" key="1">
    <source>
        <dbReference type="EMBL" id="CDW27768.1"/>
    </source>
</evidence>
<protein>
    <submittedName>
        <fullName evidence="1">39S ribosomal protein L35, mitochondriallike [Ceratitis capitata]</fullName>
    </submittedName>
</protein>
<dbReference type="SUPFAM" id="SSF143034">
    <property type="entry name" value="L35p-like"/>
    <property type="match status" value="1"/>
</dbReference>
<keyword evidence="1" id="KW-0689">Ribosomal protein</keyword>
<dbReference type="OMA" id="CAKYHIS"/>
<keyword evidence="1" id="KW-0687">Ribonucleoprotein</keyword>
<dbReference type="OrthoDB" id="5847109at2759"/>
<name>A0A0K2TP00_LEPSM</name>
<dbReference type="EMBL" id="HACA01010407">
    <property type="protein sequence ID" value="CDW27768.1"/>
    <property type="molecule type" value="Transcribed_RNA"/>
</dbReference>
<organism evidence="1">
    <name type="scientific">Lepeophtheirus salmonis</name>
    <name type="common">Salmon louse</name>
    <name type="synonym">Caligus salmonis</name>
    <dbReference type="NCBI Taxonomy" id="72036"/>
    <lineage>
        <taxon>Eukaryota</taxon>
        <taxon>Metazoa</taxon>
        <taxon>Ecdysozoa</taxon>
        <taxon>Arthropoda</taxon>
        <taxon>Crustacea</taxon>
        <taxon>Multicrustacea</taxon>
        <taxon>Hexanauplia</taxon>
        <taxon>Copepoda</taxon>
        <taxon>Siphonostomatoida</taxon>
        <taxon>Caligidae</taxon>
        <taxon>Lepeophtheirus</taxon>
    </lineage>
</organism>
<dbReference type="GO" id="GO:1990904">
    <property type="term" value="C:ribonucleoprotein complex"/>
    <property type="evidence" value="ECO:0007669"/>
    <property type="project" value="UniProtKB-KW"/>
</dbReference>
<dbReference type="GO" id="GO:0005739">
    <property type="term" value="C:mitochondrion"/>
    <property type="evidence" value="ECO:0007669"/>
    <property type="project" value="UniProtKB-SubCell"/>
</dbReference>
<dbReference type="AlphaFoldDB" id="A0A0K2TP00"/>
<accession>A0A0K2TP00</accession>
<reference evidence="1" key="1">
    <citation type="submission" date="2014-05" db="EMBL/GenBank/DDBJ databases">
        <authorList>
            <person name="Chronopoulou M."/>
        </authorList>
    </citation>
    <scope>NUCLEOTIDE SEQUENCE</scope>
    <source>
        <tissue evidence="1">Whole organism</tissue>
    </source>
</reference>
<sequence length="253" mass="30530">MNSLVNSFRRLSTSSQLLANKRGRTQPRYYMEPYPEDRGIQLYNETNGERTKLKDAEDRFKRLDWGMYIRTRAGRSTKLHKISPGERWNLQQHVFTARWHTRDLNKMMDNSTKKIRHFPEDIYDKYNKMDFALYKALKTKNMERIRMHGNNVYRFNRWKAHRSIQSKYNTVEKETYEPPGFLQVVKDNKGVFLPSEKDQFPLVEAEPHFHRDPIQTGGRCRKLIELRDLEQFCGRIKPWNPLLRRRLFMGSKR</sequence>
<dbReference type="PANTHER" id="PTHR15909:SF0">
    <property type="entry name" value="LARGE RIBOSOMAL SUBUNIT PROTEIN BL35M"/>
    <property type="match status" value="1"/>
</dbReference>
<dbReference type="GO" id="GO:0005840">
    <property type="term" value="C:ribosome"/>
    <property type="evidence" value="ECO:0007669"/>
    <property type="project" value="UniProtKB-KW"/>
</dbReference>
<dbReference type="InterPro" id="IPR037229">
    <property type="entry name" value="Ribosomal_bL35_sf"/>
</dbReference>